<feature type="transmembrane region" description="Helical" evidence="1">
    <location>
        <begin position="12"/>
        <end position="39"/>
    </location>
</feature>
<dbReference type="InterPro" id="IPR012495">
    <property type="entry name" value="TadE-like_dom"/>
</dbReference>
<sequence length="203" mass="21843">MPSDIASNQEGAALLEAALVLPVLLLLVFGLTDVSLYFWTKSLALKAVQLGARRAILSDAVAVGPGLDPAESATYWYGLPPGARCFPPPGQRTLCPTFQVRCDFEAGCHCTGDACRFRFVARRLGPILSAMQAVMPDLRPENLQITYTTNGFGYVARPVPVQVDVRVSLVGLHYKPLFLGELWGDTLPITASAGVPGEDLLTR</sequence>
<keyword evidence="1" id="KW-0812">Transmembrane</keyword>
<dbReference type="EMBL" id="JAMOIM010000036">
    <property type="protein sequence ID" value="MCW6511949.1"/>
    <property type="molecule type" value="Genomic_DNA"/>
</dbReference>
<evidence type="ECO:0000313" key="4">
    <source>
        <dbReference type="Proteomes" id="UP001165667"/>
    </source>
</evidence>
<dbReference type="AlphaFoldDB" id="A0AA41Z1F4"/>
<name>A0AA41Z1F4_9HYPH</name>
<gene>
    <name evidence="3" type="ORF">M8523_28760</name>
</gene>
<evidence type="ECO:0000313" key="3">
    <source>
        <dbReference type="EMBL" id="MCW6511949.1"/>
    </source>
</evidence>
<protein>
    <submittedName>
        <fullName evidence="3">Pilus assembly protein</fullName>
    </submittedName>
</protein>
<dbReference type="Proteomes" id="UP001165667">
    <property type="component" value="Unassembled WGS sequence"/>
</dbReference>
<dbReference type="RefSeq" id="WP_282588324.1">
    <property type="nucleotide sequence ID" value="NZ_JAMOIM010000036.1"/>
</dbReference>
<keyword evidence="4" id="KW-1185">Reference proteome</keyword>
<keyword evidence="1" id="KW-1133">Transmembrane helix</keyword>
<keyword evidence="1" id="KW-0472">Membrane</keyword>
<reference evidence="3" key="1">
    <citation type="submission" date="2022-05" db="EMBL/GenBank/DDBJ databases">
        <authorList>
            <person name="Pankratov T."/>
        </authorList>
    </citation>
    <scope>NUCLEOTIDE SEQUENCE</scope>
    <source>
        <strain evidence="3">BP6-180914</strain>
    </source>
</reference>
<accession>A0AA41Z1F4</accession>
<organism evidence="3 4">
    <name type="scientific">Lichenifustis flavocetrariae</name>
    <dbReference type="NCBI Taxonomy" id="2949735"/>
    <lineage>
        <taxon>Bacteria</taxon>
        <taxon>Pseudomonadati</taxon>
        <taxon>Pseudomonadota</taxon>
        <taxon>Alphaproteobacteria</taxon>
        <taxon>Hyphomicrobiales</taxon>
        <taxon>Lichenihabitantaceae</taxon>
        <taxon>Lichenifustis</taxon>
    </lineage>
</organism>
<proteinExistence type="predicted"/>
<evidence type="ECO:0000259" key="2">
    <source>
        <dbReference type="Pfam" id="PF07811"/>
    </source>
</evidence>
<dbReference type="Pfam" id="PF07811">
    <property type="entry name" value="TadE"/>
    <property type="match status" value="1"/>
</dbReference>
<evidence type="ECO:0000256" key="1">
    <source>
        <dbReference type="SAM" id="Phobius"/>
    </source>
</evidence>
<comment type="caution">
    <text evidence="3">The sequence shown here is derived from an EMBL/GenBank/DDBJ whole genome shotgun (WGS) entry which is preliminary data.</text>
</comment>
<feature type="domain" description="TadE-like" evidence="2">
    <location>
        <begin position="11"/>
        <end position="53"/>
    </location>
</feature>